<dbReference type="AlphaFoldDB" id="T1J1P6"/>
<feature type="compositionally biased region" description="Polar residues" evidence="8">
    <location>
        <begin position="769"/>
        <end position="783"/>
    </location>
</feature>
<dbReference type="PhylomeDB" id="T1J1P6"/>
<dbReference type="SUPFAM" id="SSF50156">
    <property type="entry name" value="PDZ domain-like"/>
    <property type="match status" value="1"/>
</dbReference>
<dbReference type="SMART" id="SM00109">
    <property type="entry name" value="C1"/>
    <property type="match status" value="1"/>
</dbReference>
<dbReference type="SUPFAM" id="SSF57889">
    <property type="entry name" value="Cysteine-rich domain"/>
    <property type="match status" value="1"/>
</dbReference>
<dbReference type="PROSITE" id="PS51847">
    <property type="entry name" value="SMP"/>
    <property type="match status" value="1"/>
</dbReference>
<dbReference type="InterPro" id="IPR039275">
    <property type="entry name" value="PDZD8"/>
</dbReference>
<comment type="subcellular location">
    <subcellularLocation>
        <location evidence="1">Membrane</location>
    </subcellularLocation>
</comment>
<keyword evidence="5" id="KW-0445">Lipid transport</keyword>
<dbReference type="GO" id="GO:0046872">
    <property type="term" value="F:metal ion binding"/>
    <property type="evidence" value="ECO:0007669"/>
    <property type="project" value="UniProtKB-KW"/>
</dbReference>
<feature type="domain" description="PDZ" evidence="12">
    <location>
        <begin position="324"/>
        <end position="407"/>
    </location>
</feature>
<keyword evidence="2" id="KW-0813">Transport</keyword>
<dbReference type="Proteomes" id="UP000014500">
    <property type="component" value="Unassembled WGS sequence"/>
</dbReference>
<dbReference type="PANTHER" id="PTHR21519:SF1">
    <property type="entry name" value="PDZ DOMAIN-CONTAINING PROTEIN 8"/>
    <property type="match status" value="1"/>
</dbReference>
<keyword evidence="3" id="KW-0479">Metal-binding</keyword>
<feature type="domain" description="SMP-LTD" evidence="13">
    <location>
        <begin position="64"/>
        <end position="257"/>
    </location>
</feature>
<evidence type="ECO:0000259" key="12">
    <source>
        <dbReference type="PROSITE" id="PS50106"/>
    </source>
</evidence>
<feature type="transmembrane region" description="Helical" evidence="9">
    <location>
        <begin position="7"/>
        <end position="27"/>
    </location>
</feature>
<evidence type="ECO:0000256" key="5">
    <source>
        <dbReference type="ARBA" id="ARBA00023055"/>
    </source>
</evidence>
<evidence type="ECO:0000256" key="7">
    <source>
        <dbReference type="ARBA" id="ARBA00023136"/>
    </source>
</evidence>
<evidence type="ECO:0000256" key="2">
    <source>
        <dbReference type="ARBA" id="ARBA00022448"/>
    </source>
</evidence>
<dbReference type="Pfam" id="PF17820">
    <property type="entry name" value="PDZ_6"/>
    <property type="match status" value="1"/>
</dbReference>
<evidence type="ECO:0000256" key="4">
    <source>
        <dbReference type="ARBA" id="ARBA00022833"/>
    </source>
</evidence>
<dbReference type="GO" id="GO:0005739">
    <property type="term" value="C:mitochondrion"/>
    <property type="evidence" value="ECO:0007669"/>
    <property type="project" value="GOC"/>
</dbReference>
<feature type="compositionally biased region" description="Polar residues" evidence="8">
    <location>
        <begin position="836"/>
        <end position="855"/>
    </location>
</feature>
<evidence type="ECO:0008006" key="16">
    <source>
        <dbReference type="Google" id="ProtNLM"/>
    </source>
</evidence>
<dbReference type="Gene3D" id="3.30.60.20">
    <property type="match status" value="1"/>
</dbReference>
<dbReference type="GO" id="GO:1990456">
    <property type="term" value="P:mitochondrion-endoplasmic reticulum membrane tethering"/>
    <property type="evidence" value="ECO:0007669"/>
    <property type="project" value="InterPro"/>
</dbReference>
<dbReference type="GO" id="GO:0008289">
    <property type="term" value="F:lipid binding"/>
    <property type="evidence" value="ECO:0007669"/>
    <property type="project" value="UniProtKB-KW"/>
</dbReference>
<dbReference type="InterPro" id="IPR041489">
    <property type="entry name" value="PDZ_6"/>
</dbReference>
<dbReference type="Gene3D" id="2.60.40.150">
    <property type="entry name" value="C2 domain"/>
    <property type="match status" value="1"/>
</dbReference>
<dbReference type="OMA" id="TEPIIGH"/>
<organism evidence="14 15">
    <name type="scientific">Strigamia maritima</name>
    <name type="common">European centipede</name>
    <name type="synonym">Geophilus maritimus</name>
    <dbReference type="NCBI Taxonomy" id="126957"/>
    <lineage>
        <taxon>Eukaryota</taxon>
        <taxon>Metazoa</taxon>
        <taxon>Ecdysozoa</taxon>
        <taxon>Arthropoda</taxon>
        <taxon>Myriapoda</taxon>
        <taxon>Chilopoda</taxon>
        <taxon>Pleurostigmophora</taxon>
        <taxon>Geophilomorpha</taxon>
        <taxon>Linotaeniidae</taxon>
        <taxon>Strigamia</taxon>
    </lineage>
</organism>
<dbReference type="GO" id="GO:0016020">
    <property type="term" value="C:membrane"/>
    <property type="evidence" value="ECO:0007669"/>
    <property type="project" value="UniProtKB-SubCell"/>
</dbReference>
<dbReference type="CDD" id="cd21674">
    <property type="entry name" value="SMP_PDZD8"/>
    <property type="match status" value="1"/>
</dbReference>
<accession>T1J1P6</accession>
<dbReference type="GO" id="GO:0044233">
    <property type="term" value="C:mitochondria-associated endoplasmic reticulum membrane contact site"/>
    <property type="evidence" value="ECO:0007669"/>
    <property type="project" value="InterPro"/>
</dbReference>
<dbReference type="InterPro" id="IPR036034">
    <property type="entry name" value="PDZ_sf"/>
</dbReference>
<dbReference type="GO" id="GO:0051560">
    <property type="term" value="P:mitochondrial calcium ion homeostasis"/>
    <property type="evidence" value="ECO:0007669"/>
    <property type="project" value="InterPro"/>
</dbReference>
<dbReference type="PROSITE" id="PS00479">
    <property type="entry name" value="ZF_DAG_PE_1"/>
    <property type="match status" value="1"/>
</dbReference>
<dbReference type="PROSITE" id="PS50004">
    <property type="entry name" value="C2"/>
    <property type="match status" value="1"/>
</dbReference>
<evidence type="ECO:0000259" key="13">
    <source>
        <dbReference type="PROSITE" id="PS51847"/>
    </source>
</evidence>
<proteinExistence type="predicted"/>
<dbReference type="EnsemblMetazoa" id="SMAR007468-RA">
    <property type="protein sequence ID" value="SMAR007468-PA"/>
    <property type="gene ID" value="SMAR007468"/>
</dbReference>
<keyword evidence="9" id="KW-0812">Transmembrane</keyword>
<keyword evidence="6" id="KW-0446">Lipid-binding</keyword>
<feature type="domain" description="C2" evidence="10">
    <location>
        <begin position="421"/>
        <end position="599"/>
    </location>
</feature>
<evidence type="ECO:0000256" key="8">
    <source>
        <dbReference type="SAM" id="MobiDB-lite"/>
    </source>
</evidence>
<feature type="region of interest" description="Disordered" evidence="8">
    <location>
        <begin position="759"/>
        <end position="798"/>
    </location>
</feature>
<dbReference type="HOGENOM" id="CLU_008594_0_0_1"/>
<evidence type="ECO:0000313" key="14">
    <source>
        <dbReference type="EnsemblMetazoa" id="SMAR007468-PA"/>
    </source>
</evidence>
<dbReference type="InterPro" id="IPR046349">
    <property type="entry name" value="C1-like_sf"/>
</dbReference>
<name>T1J1P6_STRMM</name>
<evidence type="ECO:0000256" key="3">
    <source>
        <dbReference type="ARBA" id="ARBA00022723"/>
    </source>
</evidence>
<dbReference type="CDD" id="cd20825">
    <property type="entry name" value="C1_PDZD8"/>
    <property type="match status" value="1"/>
</dbReference>
<evidence type="ECO:0000259" key="11">
    <source>
        <dbReference type="PROSITE" id="PS50081"/>
    </source>
</evidence>
<feature type="region of interest" description="Disordered" evidence="8">
    <location>
        <begin position="822"/>
        <end position="855"/>
    </location>
</feature>
<keyword evidence="15" id="KW-1185">Reference proteome</keyword>
<dbReference type="InterPro" id="IPR035892">
    <property type="entry name" value="C2_domain_sf"/>
</dbReference>
<keyword evidence="4" id="KW-0862">Zinc</keyword>
<sequence>MIFFVSVAIVFTLVGIILTLLIEWHYFNSLLCAPTSNDSQQTAAHFPRSKLPKELKDALNKQETSSDFDGCVVLNLFFQFLYKELKDTKKVRRWFMKKLSVEFEELLQKTTIGKLIDQITLKDLMLGTEFPLIKDIKVSNFQLHESKNYIEELDIVMNLEYSGGFQLSINADLVWGRSAYLAVQITRLSGTVRLQLTRQPFTHWSITFCQEPVMDFKVESQFQGRPVPQITSLIISQIRRAIKKKHTLPNYKVRFKPFIEKPTSAVKKVENNKPFEGRLEVSIIECSRLFKTCDEPHYFSTIAVDPLSWSEQSLNDANAWMSIDLEIIKLPLQSLGIVCKQELIPDKGKQSVIIENITADSPASQVDLRKGDVVVVINGAKITSLNQITKILKQSNTKYTIRIERLSSTLLTSRSHESLSRLDEQLLSLNDVETNISAEVMDDFLNLKLNEEKEVPLAAPNRGHVQGSPVKKILLNAHGSIFNKHRGSNSLEVTGDHRRKSEGCEQMSRNIQNIFEEGFNKSDSTKKTSVVKGNPDPIWEEKLVFEADVKQKYLNVGVWCRKHEKTSKDRELKDILVGQVSIFLSDIVNECANNLQGFHQQTFQLQPPELKPTASRFYKLATHPGFDENLCYGDITLVFIHKSQDQWTKVEKMCENVAPILPEIEEVENSTGVCAKESLEARPHEFNGTQFKTGTACHLCGKKIWLKVAFQCKNCGMISHKKCVAKCHSFTMCTNDGAKLLPQAVDLLLQQNVKNPQIITTDAAEDPSNETTEAISDASNMNDSTPTPPGSPKTSRRSMPSLLANLANTAAQAKSGLIRAGSAHNLAPPSHHHTTQSKSLPPSPQYSPFTSRKTSLQGSSLDFDLTDEDVSLTVKKVQSEIDAESINRHELVTCDRETNDPMVKTKLAFQMAKSDERSRALAVLLLHYFAGIQHCHELEDIAASKKQEESSSSIEENSCTLRKNALHSRSDNISNDNLKV</sequence>
<dbReference type="Pfam" id="PF00168">
    <property type="entry name" value="C2"/>
    <property type="match status" value="1"/>
</dbReference>
<dbReference type="Pfam" id="PF26547">
    <property type="entry name" value="PDZD8_N"/>
    <property type="match status" value="1"/>
</dbReference>
<evidence type="ECO:0000313" key="15">
    <source>
        <dbReference type="Proteomes" id="UP000014500"/>
    </source>
</evidence>
<feature type="domain" description="Phorbol-ester/DAG-type" evidence="11">
    <location>
        <begin position="683"/>
        <end position="733"/>
    </location>
</feature>
<keyword evidence="9" id="KW-1133">Transmembrane helix</keyword>
<dbReference type="InterPro" id="IPR001478">
    <property type="entry name" value="PDZ"/>
</dbReference>
<dbReference type="SUPFAM" id="SSF49562">
    <property type="entry name" value="C2 domain (Calcium/lipid-binding domain, CaLB)"/>
    <property type="match status" value="1"/>
</dbReference>
<dbReference type="SMART" id="SM00239">
    <property type="entry name" value="C2"/>
    <property type="match status" value="1"/>
</dbReference>
<dbReference type="Gene3D" id="2.30.42.10">
    <property type="match status" value="1"/>
</dbReference>
<dbReference type="InterPro" id="IPR000008">
    <property type="entry name" value="C2_dom"/>
</dbReference>
<evidence type="ECO:0000259" key="10">
    <source>
        <dbReference type="PROSITE" id="PS50004"/>
    </source>
</evidence>
<dbReference type="eggNOG" id="KOG3532">
    <property type="taxonomic scope" value="Eukaryota"/>
</dbReference>
<dbReference type="PANTHER" id="PTHR21519">
    <property type="entry name" value="PDZ DOMAIN-CONTAINING PROTEIN 8"/>
    <property type="match status" value="1"/>
</dbReference>
<dbReference type="GO" id="GO:0006869">
    <property type="term" value="P:lipid transport"/>
    <property type="evidence" value="ECO:0007669"/>
    <property type="project" value="UniProtKB-KW"/>
</dbReference>
<dbReference type="EMBL" id="JH431789">
    <property type="status" value="NOT_ANNOTATED_CDS"/>
    <property type="molecule type" value="Genomic_DNA"/>
</dbReference>
<protein>
    <recommendedName>
        <fullName evidence="16">PDZ domain-containing protein 8</fullName>
    </recommendedName>
</protein>
<dbReference type="PROSITE" id="PS50106">
    <property type="entry name" value="PDZ"/>
    <property type="match status" value="1"/>
</dbReference>
<dbReference type="SMART" id="SM00228">
    <property type="entry name" value="PDZ"/>
    <property type="match status" value="1"/>
</dbReference>
<dbReference type="PROSITE" id="PS50081">
    <property type="entry name" value="ZF_DAG_PE_2"/>
    <property type="match status" value="1"/>
</dbReference>
<evidence type="ECO:0000256" key="6">
    <source>
        <dbReference type="ARBA" id="ARBA00023121"/>
    </source>
</evidence>
<keyword evidence="7 9" id="KW-0472">Membrane</keyword>
<dbReference type="InterPro" id="IPR058801">
    <property type="entry name" value="PDZD8_N"/>
</dbReference>
<dbReference type="STRING" id="126957.T1J1P6"/>
<evidence type="ECO:0000256" key="9">
    <source>
        <dbReference type="SAM" id="Phobius"/>
    </source>
</evidence>
<dbReference type="InterPro" id="IPR031468">
    <property type="entry name" value="SMP_LBD"/>
</dbReference>
<dbReference type="InterPro" id="IPR002219">
    <property type="entry name" value="PKC_DAG/PE"/>
</dbReference>
<evidence type="ECO:0000256" key="1">
    <source>
        <dbReference type="ARBA" id="ARBA00004370"/>
    </source>
</evidence>
<reference evidence="14" key="2">
    <citation type="submission" date="2015-02" db="UniProtKB">
        <authorList>
            <consortium name="EnsemblMetazoa"/>
        </authorList>
    </citation>
    <scope>IDENTIFICATION</scope>
</reference>
<reference evidence="15" key="1">
    <citation type="submission" date="2011-05" db="EMBL/GenBank/DDBJ databases">
        <authorList>
            <person name="Richards S.R."/>
            <person name="Qu J."/>
            <person name="Jiang H."/>
            <person name="Jhangiani S.N."/>
            <person name="Agravi P."/>
            <person name="Goodspeed R."/>
            <person name="Gross S."/>
            <person name="Mandapat C."/>
            <person name="Jackson L."/>
            <person name="Mathew T."/>
            <person name="Pu L."/>
            <person name="Thornton R."/>
            <person name="Saada N."/>
            <person name="Wilczek-Boney K.B."/>
            <person name="Lee S."/>
            <person name="Kovar C."/>
            <person name="Wu Y."/>
            <person name="Scherer S.E."/>
            <person name="Worley K.C."/>
            <person name="Muzny D.M."/>
            <person name="Gibbs R."/>
        </authorList>
    </citation>
    <scope>NUCLEOTIDE SEQUENCE</scope>
    <source>
        <strain evidence="15">Brora</strain>
    </source>
</reference>